<dbReference type="SMART" id="SM00304">
    <property type="entry name" value="HAMP"/>
    <property type="match status" value="1"/>
</dbReference>
<keyword evidence="7 14" id="KW-0418">Kinase</keyword>
<dbReference type="Gene3D" id="1.10.287.130">
    <property type="match status" value="1"/>
</dbReference>
<comment type="catalytic activity">
    <reaction evidence="1">
        <text>ATP + protein L-histidine = ADP + protein N-phospho-L-histidine.</text>
        <dbReference type="EC" id="2.7.13.3"/>
    </reaction>
</comment>
<feature type="domain" description="HAMP" evidence="13">
    <location>
        <begin position="179"/>
        <end position="232"/>
    </location>
</feature>
<keyword evidence="4" id="KW-0597">Phosphoprotein</keyword>
<dbReference type="PROSITE" id="PS50885">
    <property type="entry name" value="HAMP"/>
    <property type="match status" value="1"/>
</dbReference>
<evidence type="ECO:0000256" key="9">
    <source>
        <dbReference type="ARBA" id="ARBA00023012"/>
    </source>
</evidence>
<evidence type="ECO:0000256" key="8">
    <source>
        <dbReference type="ARBA" id="ARBA00022989"/>
    </source>
</evidence>
<keyword evidence="6 11" id="KW-0812">Transmembrane</keyword>
<dbReference type="PROSITE" id="PS50109">
    <property type="entry name" value="HIS_KIN"/>
    <property type="match status" value="1"/>
</dbReference>
<dbReference type="GO" id="GO:0000155">
    <property type="term" value="F:phosphorelay sensor kinase activity"/>
    <property type="evidence" value="ECO:0007669"/>
    <property type="project" value="InterPro"/>
</dbReference>
<dbReference type="Pfam" id="PF02518">
    <property type="entry name" value="HATPase_c"/>
    <property type="match status" value="1"/>
</dbReference>
<dbReference type="SUPFAM" id="SSF47384">
    <property type="entry name" value="Homodimeric domain of signal transducing histidine kinase"/>
    <property type="match status" value="1"/>
</dbReference>
<evidence type="ECO:0000256" key="11">
    <source>
        <dbReference type="SAM" id="Phobius"/>
    </source>
</evidence>
<dbReference type="Gene3D" id="6.10.340.10">
    <property type="match status" value="1"/>
</dbReference>
<dbReference type="Pfam" id="PF00512">
    <property type="entry name" value="HisKA"/>
    <property type="match status" value="1"/>
</dbReference>
<evidence type="ECO:0000256" key="4">
    <source>
        <dbReference type="ARBA" id="ARBA00022553"/>
    </source>
</evidence>
<evidence type="ECO:0000313" key="14">
    <source>
        <dbReference type="EMBL" id="XBO44763.1"/>
    </source>
</evidence>
<dbReference type="CDD" id="cd00082">
    <property type="entry name" value="HisKA"/>
    <property type="match status" value="1"/>
</dbReference>
<evidence type="ECO:0000256" key="5">
    <source>
        <dbReference type="ARBA" id="ARBA00022679"/>
    </source>
</evidence>
<dbReference type="EC" id="2.7.13.3" evidence="3"/>
<evidence type="ECO:0000256" key="10">
    <source>
        <dbReference type="ARBA" id="ARBA00023136"/>
    </source>
</evidence>
<dbReference type="InterPro" id="IPR003660">
    <property type="entry name" value="HAMP_dom"/>
</dbReference>
<feature type="domain" description="Histidine kinase" evidence="12">
    <location>
        <begin position="240"/>
        <end position="447"/>
    </location>
</feature>
<dbReference type="Pfam" id="PF00672">
    <property type="entry name" value="HAMP"/>
    <property type="match status" value="1"/>
</dbReference>
<proteinExistence type="predicted"/>
<dbReference type="PANTHER" id="PTHR45436">
    <property type="entry name" value="SENSOR HISTIDINE KINASE YKOH"/>
    <property type="match status" value="1"/>
</dbReference>
<accession>A0AAU7JX13</accession>
<dbReference type="Gene3D" id="3.30.565.10">
    <property type="entry name" value="Histidine kinase-like ATPase, C-terminal domain"/>
    <property type="match status" value="1"/>
</dbReference>
<reference evidence="14" key="1">
    <citation type="submission" date="2024-05" db="EMBL/GenBank/DDBJ databases">
        <authorList>
            <person name="Kim S."/>
            <person name="Heo J."/>
            <person name="Choi H."/>
            <person name="Choi Y."/>
            <person name="Kwon S.-W."/>
            <person name="Kim Y."/>
        </authorList>
    </citation>
    <scope>NUCLEOTIDE SEQUENCE</scope>
    <source>
        <strain evidence="14">KACC 23699</strain>
    </source>
</reference>
<evidence type="ECO:0000256" key="6">
    <source>
        <dbReference type="ARBA" id="ARBA00022692"/>
    </source>
</evidence>
<dbReference type="InterPro" id="IPR005467">
    <property type="entry name" value="His_kinase_dom"/>
</dbReference>
<dbReference type="InterPro" id="IPR036890">
    <property type="entry name" value="HATPase_C_sf"/>
</dbReference>
<dbReference type="PRINTS" id="PR00344">
    <property type="entry name" value="BCTRLSENSOR"/>
</dbReference>
<keyword evidence="5" id="KW-0808">Transferase</keyword>
<sequence>MQRRVLVVSAAVATVVIALGVVAFATALDRILYSAAQDSARTKATELSATIAAGERPATLALRDVTSKGSLLEVLDSHHQVVAASESILSGSGSAITTLQPRPGEVQVAQEASISGEVGEPHAVVAQGVREPGGDAYVVVVAKPLDVEANTVRTATALLALGALALLGLLLVLISRILKQALLPVERIRSEVARITKVRGRGLITVPPTGDEIARLAQTMNLMLARLEQADDTARRFISDASHELRSPLATIRAAIEVSGPESTAADADRDAVIHGEVLRLQHLVEDLLTLAKADDGLPLTMEEVDLDDLLEGEVRRLRATGEVPVRASIVASRVVGDRLKLGQALRNLVDNAATHSRSEVFLGVEPQDDVVVMTVDNDGPPVPEDQREAVFDRFARLEESRERDRGGSGLGLAIVRTIIEAHGGTVRATTNPAGQCRFEARIPVVARPVSAASPQPQA</sequence>
<evidence type="ECO:0000256" key="3">
    <source>
        <dbReference type="ARBA" id="ARBA00012438"/>
    </source>
</evidence>
<dbReference type="RefSeq" id="WP_406832247.1">
    <property type="nucleotide sequence ID" value="NZ_CP157483.1"/>
</dbReference>
<protein>
    <recommendedName>
        <fullName evidence="3">histidine kinase</fullName>
        <ecNumber evidence="3">2.7.13.3</ecNumber>
    </recommendedName>
</protein>
<evidence type="ECO:0000256" key="7">
    <source>
        <dbReference type="ARBA" id="ARBA00022777"/>
    </source>
</evidence>
<feature type="transmembrane region" description="Helical" evidence="11">
    <location>
        <begin position="157"/>
        <end position="178"/>
    </location>
</feature>
<dbReference type="PANTHER" id="PTHR45436:SF5">
    <property type="entry name" value="SENSOR HISTIDINE KINASE TRCS"/>
    <property type="match status" value="1"/>
</dbReference>
<evidence type="ECO:0000256" key="1">
    <source>
        <dbReference type="ARBA" id="ARBA00000085"/>
    </source>
</evidence>
<evidence type="ECO:0000259" key="12">
    <source>
        <dbReference type="PROSITE" id="PS50109"/>
    </source>
</evidence>
<organism evidence="14">
    <name type="scientific">Pedococcus sp. KACC 23699</name>
    <dbReference type="NCBI Taxonomy" id="3149228"/>
    <lineage>
        <taxon>Bacteria</taxon>
        <taxon>Bacillati</taxon>
        <taxon>Actinomycetota</taxon>
        <taxon>Actinomycetes</taxon>
        <taxon>Micrococcales</taxon>
        <taxon>Intrasporangiaceae</taxon>
        <taxon>Pedococcus</taxon>
    </lineage>
</organism>
<dbReference type="InterPro" id="IPR003661">
    <property type="entry name" value="HisK_dim/P_dom"/>
</dbReference>
<evidence type="ECO:0000256" key="2">
    <source>
        <dbReference type="ARBA" id="ARBA00004236"/>
    </source>
</evidence>
<evidence type="ECO:0000259" key="13">
    <source>
        <dbReference type="PROSITE" id="PS50885"/>
    </source>
</evidence>
<name>A0AAU7JX13_9MICO</name>
<gene>
    <name evidence="14" type="ORF">ABEG17_05310</name>
</gene>
<dbReference type="InterPro" id="IPR036097">
    <property type="entry name" value="HisK_dim/P_sf"/>
</dbReference>
<dbReference type="AlphaFoldDB" id="A0AAU7JX13"/>
<dbReference type="SMART" id="SM00387">
    <property type="entry name" value="HATPase_c"/>
    <property type="match status" value="1"/>
</dbReference>
<dbReference type="SMART" id="SM00388">
    <property type="entry name" value="HisKA"/>
    <property type="match status" value="1"/>
</dbReference>
<dbReference type="InterPro" id="IPR003594">
    <property type="entry name" value="HATPase_dom"/>
</dbReference>
<dbReference type="InterPro" id="IPR050428">
    <property type="entry name" value="TCS_sensor_his_kinase"/>
</dbReference>
<dbReference type="EMBL" id="CP157483">
    <property type="protein sequence ID" value="XBO44763.1"/>
    <property type="molecule type" value="Genomic_DNA"/>
</dbReference>
<dbReference type="GO" id="GO:0005886">
    <property type="term" value="C:plasma membrane"/>
    <property type="evidence" value="ECO:0007669"/>
    <property type="project" value="UniProtKB-SubCell"/>
</dbReference>
<keyword evidence="8 11" id="KW-1133">Transmembrane helix</keyword>
<comment type="subcellular location">
    <subcellularLocation>
        <location evidence="2">Cell membrane</location>
    </subcellularLocation>
</comment>
<keyword evidence="9" id="KW-0902">Two-component regulatory system</keyword>
<keyword evidence="10 11" id="KW-0472">Membrane</keyword>
<dbReference type="SUPFAM" id="SSF55874">
    <property type="entry name" value="ATPase domain of HSP90 chaperone/DNA topoisomerase II/histidine kinase"/>
    <property type="match status" value="1"/>
</dbReference>
<dbReference type="InterPro" id="IPR004358">
    <property type="entry name" value="Sig_transdc_His_kin-like_C"/>
</dbReference>